<feature type="signal peptide" evidence="1">
    <location>
        <begin position="1"/>
        <end position="19"/>
    </location>
</feature>
<proteinExistence type="predicted"/>
<gene>
    <name evidence="2" type="ORF">HNY73_002799</name>
</gene>
<keyword evidence="1" id="KW-0732">Signal</keyword>
<name>A0A8T0G139_ARGBR</name>
<dbReference type="AlphaFoldDB" id="A0A8T0G139"/>
<protein>
    <recommendedName>
        <fullName evidence="4">Secreted protein</fullName>
    </recommendedName>
</protein>
<keyword evidence="3" id="KW-1185">Reference proteome</keyword>
<evidence type="ECO:0000313" key="2">
    <source>
        <dbReference type="EMBL" id="KAF8794883.1"/>
    </source>
</evidence>
<evidence type="ECO:0000313" key="3">
    <source>
        <dbReference type="Proteomes" id="UP000807504"/>
    </source>
</evidence>
<comment type="caution">
    <text evidence="2">The sequence shown here is derived from an EMBL/GenBank/DDBJ whole genome shotgun (WGS) entry which is preliminary data.</text>
</comment>
<reference evidence="2" key="1">
    <citation type="journal article" date="2020" name="bioRxiv">
        <title>Chromosome-level reference genome of the European wasp spider Argiope bruennichi: a resource for studies on range expansion and evolutionary adaptation.</title>
        <authorList>
            <person name="Sheffer M.M."/>
            <person name="Hoppe A."/>
            <person name="Krehenwinkel H."/>
            <person name="Uhl G."/>
            <person name="Kuss A.W."/>
            <person name="Jensen L."/>
            <person name="Jensen C."/>
            <person name="Gillespie R.G."/>
            <person name="Hoff K.J."/>
            <person name="Prost S."/>
        </authorList>
    </citation>
    <scope>NUCLEOTIDE SEQUENCE</scope>
</reference>
<reference evidence="2" key="2">
    <citation type="submission" date="2020-06" db="EMBL/GenBank/DDBJ databases">
        <authorList>
            <person name="Sheffer M."/>
        </authorList>
    </citation>
    <scope>NUCLEOTIDE SEQUENCE</scope>
</reference>
<evidence type="ECO:0008006" key="4">
    <source>
        <dbReference type="Google" id="ProtNLM"/>
    </source>
</evidence>
<dbReference type="Proteomes" id="UP000807504">
    <property type="component" value="Unassembled WGS sequence"/>
</dbReference>
<sequence length="87" mass="9582">MGHGGLVIVLLSFFAISWAQFLPLDVTDEEHAASLGGAEVGLYRRSSDGFLPIYYPGYFPFIYPFNRRSEINSASLGGARVGFYGRD</sequence>
<organism evidence="2 3">
    <name type="scientific">Argiope bruennichi</name>
    <name type="common">Wasp spider</name>
    <name type="synonym">Aranea bruennichi</name>
    <dbReference type="NCBI Taxonomy" id="94029"/>
    <lineage>
        <taxon>Eukaryota</taxon>
        <taxon>Metazoa</taxon>
        <taxon>Ecdysozoa</taxon>
        <taxon>Arthropoda</taxon>
        <taxon>Chelicerata</taxon>
        <taxon>Arachnida</taxon>
        <taxon>Araneae</taxon>
        <taxon>Araneomorphae</taxon>
        <taxon>Entelegynae</taxon>
        <taxon>Araneoidea</taxon>
        <taxon>Araneidae</taxon>
        <taxon>Argiope</taxon>
    </lineage>
</organism>
<evidence type="ECO:0000256" key="1">
    <source>
        <dbReference type="SAM" id="SignalP"/>
    </source>
</evidence>
<dbReference type="EMBL" id="JABXBU010000002">
    <property type="protein sequence ID" value="KAF8794883.1"/>
    <property type="molecule type" value="Genomic_DNA"/>
</dbReference>
<accession>A0A8T0G139</accession>
<feature type="chain" id="PRO_5035855600" description="Secreted protein" evidence="1">
    <location>
        <begin position="20"/>
        <end position="87"/>
    </location>
</feature>